<dbReference type="OrthoDB" id="2615003at2"/>
<dbReference type="AlphaFoldDB" id="A0A5D4TIY4"/>
<accession>A0A5D4TIY4</accession>
<evidence type="ECO:0000313" key="4">
    <source>
        <dbReference type="EMBL" id="TYS74701.1"/>
    </source>
</evidence>
<dbReference type="Proteomes" id="UP000324517">
    <property type="component" value="Unassembled WGS sequence"/>
</dbReference>
<organism evidence="4 5">
    <name type="scientific">Sutcliffiella horikoshii</name>
    <dbReference type="NCBI Taxonomy" id="79883"/>
    <lineage>
        <taxon>Bacteria</taxon>
        <taxon>Bacillati</taxon>
        <taxon>Bacillota</taxon>
        <taxon>Bacilli</taxon>
        <taxon>Bacillales</taxon>
        <taxon>Bacillaceae</taxon>
        <taxon>Sutcliffiella</taxon>
    </lineage>
</organism>
<dbReference type="EMBL" id="VTET01000001">
    <property type="protein sequence ID" value="TYS74701.1"/>
    <property type="molecule type" value="Genomic_DNA"/>
</dbReference>
<reference evidence="4 5" key="1">
    <citation type="submission" date="2019-08" db="EMBL/GenBank/DDBJ databases">
        <title>Bacillus genomes from the desert of Cuatro Cienegas, Coahuila.</title>
        <authorList>
            <person name="Olmedo-Alvarez G."/>
        </authorList>
    </citation>
    <scope>NUCLEOTIDE SEQUENCE [LARGE SCALE GENOMIC DNA]</scope>
    <source>
        <strain evidence="4 5">CH98b_3T</strain>
    </source>
</reference>
<sequence length="249" mass="28442">MKRRLLAIVLLITFTIIPIYWKAYASLDAIPLTEYKSTELDSHLIGIANRATINQLIYLPPGDFPEEEAANMIRHVSNIPAHILSVLVQQNVHLYLFNGNLTDVEGFEHLHGVKPRGYSDQGSNWEDVPGIGGSKLVLAKIGHSNKGYGHGSVNLELHELAHSIDRYVFGNVRFNQIFIKAWKSEVAAMFPNRSYFHTFPEEYFAETFAMYYLNDVSRLELAKRAPHTFLFFQNMEKLPVTRNLISNTY</sequence>
<dbReference type="Pfam" id="PF07737">
    <property type="entry name" value="ATLF"/>
    <property type="match status" value="1"/>
</dbReference>
<dbReference type="GO" id="GO:0005576">
    <property type="term" value="C:extracellular region"/>
    <property type="evidence" value="ECO:0007669"/>
    <property type="project" value="UniProtKB-SubCell"/>
</dbReference>
<dbReference type="InterPro" id="IPR047568">
    <property type="entry name" value="ATLF-like_dom"/>
</dbReference>
<protein>
    <submittedName>
        <fullName evidence="4">Toxin</fullName>
    </submittedName>
</protein>
<dbReference type="PROSITE" id="PS51995">
    <property type="entry name" value="ATLF"/>
    <property type="match status" value="1"/>
</dbReference>
<comment type="subcellular location">
    <subcellularLocation>
        <location evidence="1">Secreted</location>
    </subcellularLocation>
</comment>
<dbReference type="CDD" id="cd20183">
    <property type="entry name" value="M34_PPEP"/>
    <property type="match status" value="1"/>
</dbReference>
<dbReference type="RefSeq" id="WP_148978383.1">
    <property type="nucleotide sequence ID" value="NZ_JBNILM010000001.1"/>
</dbReference>
<evidence type="ECO:0000256" key="1">
    <source>
        <dbReference type="ARBA" id="ARBA00004613"/>
    </source>
</evidence>
<evidence type="ECO:0000259" key="3">
    <source>
        <dbReference type="PROSITE" id="PS51995"/>
    </source>
</evidence>
<feature type="domain" description="ATLF-like" evidence="3">
    <location>
        <begin position="50"/>
        <end position="237"/>
    </location>
</feature>
<comment type="caution">
    <text evidence="4">The sequence shown here is derived from an EMBL/GenBank/DDBJ whole genome shotgun (WGS) entry which is preliminary data.</text>
</comment>
<gene>
    <name evidence="4" type="ORF">FZC75_03135</name>
</gene>
<dbReference type="InterPro" id="IPR024079">
    <property type="entry name" value="MetalloPept_cat_dom_sf"/>
</dbReference>
<dbReference type="GO" id="GO:0008237">
    <property type="term" value="F:metallopeptidase activity"/>
    <property type="evidence" value="ECO:0007669"/>
    <property type="project" value="InterPro"/>
</dbReference>
<evidence type="ECO:0000256" key="2">
    <source>
        <dbReference type="ARBA" id="ARBA00022525"/>
    </source>
</evidence>
<dbReference type="InterPro" id="IPR014781">
    <property type="entry name" value="Anthrax_toxin_lethal/edema_N/C"/>
</dbReference>
<evidence type="ECO:0000313" key="5">
    <source>
        <dbReference type="Proteomes" id="UP000324517"/>
    </source>
</evidence>
<keyword evidence="2" id="KW-0964">Secreted</keyword>
<name>A0A5D4TIY4_9BACI</name>
<dbReference type="Gene3D" id="3.40.390.10">
    <property type="entry name" value="Collagenase (Catalytic Domain)"/>
    <property type="match status" value="1"/>
</dbReference>
<dbReference type="SUPFAM" id="SSF55486">
    <property type="entry name" value="Metalloproteases ('zincins'), catalytic domain"/>
    <property type="match status" value="1"/>
</dbReference>
<proteinExistence type="predicted"/>